<reference evidence="1 2" key="1">
    <citation type="submission" date="2014-06" db="EMBL/GenBank/DDBJ databases">
        <authorList>
            <person name="Swart Estienne"/>
        </authorList>
    </citation>
    <scope>NUCLEOTIDE SEQUENCE [LARGE SCALE GENOMIC DNA]</scope>
    <source>
        <strain evidence="1 2">130c</strain>
    </source>
</reference>
<sequence>MNKEKGSRDALSSSGEVVYTQSSLTNDASSLLTQIVQLIVKSIFLFRPNSGIMLINKISINIDNPTKQNKLMSNTTRVE</sequence>
<dbReference type="EMBL" id="CCKQ01010332">
    <property type="protein sequence ID" value="CDW81848.1"/>
    <property type="molecule type" value="Genomic_DNA"/>
</dbReference>
<dbReference type="Proteomes" id="UP000039865">
    <property type="component" value="Unassembled WGS sequence"/>
</dbReference>
<gene>
    <name evidence="1" type="primary">Contig15475.g16493</name>
    <name evidence="1" type="ORF">STYLEM_10872</name>
</gene>
<evidence type="ECO:0000313" key="1">
    <source>
        <dbReference type="EMBL" id="CDW81848.1"/>
    </source>
</evidence>
<dbReference type="InParanoid" id="A0A078ALW3"/>
<evidence type="ECO:0000313" key="2">
    <source>
        <dbReference type="Proteomes" id="UP000039865"/>
    </source>
</evidence>
<accession>A0A078ALW3</accession>
<organism evidence="1 2">
    <name type="scientific">Stylonychia lemnae</name>
    <name type="common">Ciliate</name>
    <dbReference type="NCBI Taxonomy" id="5949"/>
    <lineage>
        <taxon>Eukaryota</taxon>
        <taxon>Sar</taxon>
        <taxon>Alveolata</taxon>
        <taxon>Ciliophora</taxon>
        <taxon>Intramacronucleata</taxon>
        <taxon>Spirotrichea</taxon>
        <taxon>Stichotrichia</taxon>
        <taxon>Sporadotrichida</taxon>
        <taxon>Oxytrichidae</taxon>
        <taxon>Stylonychinae</taxon>
        <taxon>Stylonychia</taxon>
    </lineage>
</organism>
<dbReference type="AlphaFoldDB" id="A0A078ALW3"/>
<proteinExistence type="predicted"/>
<name>A0A078ALW3_STYLE</name>
<protein>
    <submittedName>
        <fullName evidence="1">Uncharacterized protein</fullName>
    </submittedName>
</protein>
<keyword evidence="2" id="KW-1185">Reference proteome</keyword>